<dbReference type="PRINTS" id="PR00119">
    <property type="entry name" value="CATATPASE"/>
</dbReference>
<dbReference type="PANTHER" id="PTHR42861">
    <property type="entry name" value="CALCIUM-TRANSPORTING ATPASE"/>
    <property type="match status" value="1"/>
</dbReference>
<keyword evidence="5" id="KW-0479">Metal-binding</keyword>
<feature type="region of interest" description="Disordered" evidence="11">
    <location>
        <begin position="119"/>
        <end position="165"/>
    </location>
</feature>
<dbReference type="Gramene" id="Psat03G0517700-T1">
    <property type="protein sequence ID" value="KAI5430932.1"/>
    <property type="gene ID" value="KIW84_035177"/>
</dbReference>
<comment type="similarity">
    <text evidence="2">Belongs to the cation transport ATPase (P-type) (TC 3.A.3) family. Type IIIA subfamily.</text>
</comment>
<keyword evidence="9" id="KW-1133">Transmembrane helix</keyword>
<dbReference type="AlphaFoldDB" id="A0A9D4Y236"/>
<keyword evidence="10" id="KW-0472">Membrane</keyword>
<dbReference type="Gene3D" id="1.20.1110.10">
    <property type="entry name" value="Calcium-transporting ATPase, transmembrane domain"/>
    <property type="match status" value="1"/>
</dbReference>
<dbReference type="GO" id="GO:0016020">
    <property type="term" value="C:membrane"/>
    <property type="evidence" value="ECO:0007669"/>
    <property type="project" value="UniProtKB-SubCell"/>
</dbReference>
<dbReference type="GO" id="GO:0046872">
    <property type="term" value="F:metal ion binding"/>
    <property type="evidence" value="ECO:0007669"/>
    <property type="project" value="UniProtKB-KW"/>
</dbReference>
<evidence type="ECO:0000256" key="4">
    <source>
        <dbReference type="ARBA" id="ARBA00022692"/>
    </source>
</evidence>
<evidence type="ECO:0000256" key="6">
    <source>
        <dbReference type="ARBA" id="ARBA00022741"/>
    </source>
</evidence>
<evidence type="ECO:0000256" key="3">
    <source>
        <dbReference type="ARBA" id="ARBA00022553"/>
    </source>
</evidence>
<proteinExistence type="inferred from homology"/>
<dbReference type="SUPFAM" id="SSF56784">
    <property type="entry name" value="HAD-like"/>
    <property type="match status" value="1"/>
</dbReference>
<organism evidence="12 13">
    <name type="scientific">Pisum sativum</name>
    <name type="common">Garden pea</name>
    <name type="synonym">Lathyrus oleraceus</name>
    <dbReference type="NCBI Taxonomy" id="3888"/>
    <lineage>
        <taxon>Eukaryota</taxon>
        <taxon>Viridiplantae</taxon>
        <taxon>Streptophyta</taxon>
        <taxon>Embryophyta</taxon>
        <taxon>Tracheophyta</taxon>
        <taxon>Spermatophyta</taxon>
        <taxon>Magnoliopsida</taxon>
        <taxon>eudicotyledons</taxon>
        <taxon>Gunneridae</taxon>
        <taxon>Pentapetalae</taxon>
        <taxon>rosids</taxon>
        <taxon>fabids</taxon>
        <taxon>Fabales</taxon>
        <taxon>Fabaceae</taxon>
        <taxon>Papilionoideae</taxon>
        <taxon>50 kb inversion clade</taxon>
        <taxon>NPAAA clade</taxon>
        <taxon>Hologalegina</taxon>
        <taxon>IRL clade</taxon>
        <taxon>Fabeae</taxon>
        <taxon>Lathyrus</taxon>
    </lineage>
</organism>
<dbReference type="InterPro" id="IPR036412">
    <property type="entry name" value="HAD-like_sf"/>
</dbReference>
<keyword evidence="6" id="KW-0547">Nucleotide-binding</keyword>
<evidence type="ECO:0000256" key="9">
    <source>
        <dbReference type="ARBA" id="ARBA00022989"/>
    </source>
</evidence>
<keyword evidence="4" id="KW-0812">Transmembrane</keyword>
<keyword evidence="7" id="KW-0067">ATP-binding</keyword>
<dbReference type="InterPro" id="IPR023214">
    <property type="entry name" value="HAD_sf"/>
</dbReference>
<evidence type="ECO:0000256" key="2">
    <source>
        <dbReference type="ARBA" id="ARBA00008804"/>
    </source>
</evidence>
<evidence type="ECO:0000256" key="1">
    <source>
        <dbReference type="ARBA" id="ARBA00004141"/>
    </source>
</evidence>
<keyword evidence="8" id="KW-0460">Magnesium</keyword>
<dbReference type="EMBL" id="JAMSHJ010000003">
    <property type="protein sequence ID" value="KAI5430932.1"/>
    <property type="molecule type" value="Genomic_DNA"/>
</dbReference>
<evidence type="ECO:0000256" key="7">
    <source>
        <dbReference type="ARBA" id="ARBA00022840"/>
    </source>
</evidence>
<evidence type="ECO:0000256" key="5">
    <source>
        <dbReference type="ARBA" id="ARBA00022723"/>
    </source>
</evidence>
<gene>
    <name evidence="12" type="ORF">KIW84_035177</name>
</gene>
<name>A0A9D4Y236_PEA</name>
<sequence>MLLYPHETPDSSSLDDFQLYEFKTSSDENCPESSRSSLSYVSVPEEDYLGNVGPKIRLSSGRRSVVEDTSFSGSMQHNIGDDLRMSLSSAVARKMLGIQSEAACFEKDTLENRMSTQSAFTTGQDNRNPHTVYGLPNHQLNRNGRNGGNGETPRGLKSRNRHDSAETVRRALHLGANVKVITGDQLAIGKETGRRLGMRSNMYPPVTVLGQDRDASIAALPVEELIEKAYGFAGVFSEHKYEIIKRLQERKHIYGITGDGVNNAPSFKKTDIGIVVAKATDAVRGASDIVLEEPGLSVIISVVLTSRAIFQRMKKLHDLRGIYHYPHSVWLHVHCTDMEI</sequence>
<dbReference type="PRINTS" id="PR00120">
    <property type="entry name" value="HATPASE"/>
</dbReference>
<comment type="caution">
    <text evidence="12">The sequence shown here is derived from an EMBL/GenBank/DDBJ whole genome shotgun (WGS) entry which is preliminary data.</text>
</comment>
<evidence type="ECO:0000256" key="8">
    <source>
        <dbReference type="ARBA" id="ARBA00022842"/>
    </source>
</evidence>
<dbReference type="InterPro" id="IPR001757">
    <property type="entry name" value="P_typ_ATPase"/>
</dbReference>
<dbReference type="Gene3D" id="3.40.50.1000">
    <property type="entry name" value="HAD superfamily/HAD-like"/>
    <property type="match status" value="1"/>
</dbReference>
<evidence type="ECO:0000313" key="13">
    <source>
        <dbReference type="Proteomes" id="UP001058974"/>
    </source>
</evidence>
<keyword evidence="13" id="KW-1185">Reference proteome</keyword>
<evidence type="ECO:0000313" key="12">
    <source>
        <dbReference type="EMBL" id="KAI5430932.1"/>
    </source>
</evidence>
<dbReference type="FunFam" id="3.40.50.1000:FF:000211">
    <property type="entry name" value="Plasma membrane ATPase"/>
    <property type="match status" value="1"/>
</dbReference>
<dbReference type="GO" id="GO:0005524">
    <property type="term" value="F:ATP binding"/>
    <property type="evidence" value="ECO:0007669"/>
    <property type="project" value="UniProtKB-KW"/>
</dbReference>
<reference evidence="12 13" key="1">
    <citation type="journal article" date="2022" name="Nat. Genet.">
        <title>Improved pea reference genome and pan-genome highlight genomic features and evolutionary characteristics.</title>
        <authorList>
            <person name="Yang T."/>
            <person name="Liu R."/>
            <person name="Luo Y."/>
            <person name="Hu S."/>
            <person name="Wang D."/>
            <person name="Wang C."/>
            <person name="Pandey M.K."/>
            <person name="Ge S."/>
            <person name="Xu Q."/>
            <person name="Li N."/>
            <person name="Li G."/>
            <person name="Huang Y."/>
            <person name="Saxena R.K."/>
            <person name="Ji Y."/>
            <person name="Li M."/>
            <person name="Yan X."/>
            <person name="He Y."/>
            <person name="Liu Y."/>
            <person name="Wang X."/>
            <person name="Xiang C."/>
            <person name="Varshney R.K."/>
            <person name="Ding H."/>
            <person name="Gao S."/>
            <person name="Zong X."/>
        </authorList>
    </citation>
    <scope>NUCLEOTIDE SEQUENCE [LARGE SCALE GENOMIC DNA]</scope>
    <source>
        <strain evidence="12 13">cv. Zhongwan 6</strain>
    </source>
</reference>
<keyword evidence="3" id="KW-0597">Phosphoprotein</keyword>
<accession>A0A9D4Y236</accession>
<evidence type="ECO:0000256" key="10">
    <source>
        <dbReference type="ARBA" id="ARBA00023136"/>
    </source>
</evidence>
<dbReference type="GO" id="GO:0016887">
    <property type="term" value="F:ATP hydrolysis activity"/>
    <property type="evidence" value="ECO:0007669"/>
    <property type="project" value="InterPro"/>
</dbReference>
<evidence type="ECO:0000256" key="11">
    <source>
        <dbReference type="SAM" id="MobiDB-lite"/>
    </source>
</evidence>
<protein>
    <submittedName>
        <fullName evidence="12">Uncharacterized protein</fullName>
    </submittedName>
</protein>
<comment type="subcellular location">
    <subcellularLocation>
        <location evidence="1">Membrane</location>
        <topology evidence="1">Multi-pass membrane protein</topology>
    </subcellularLocation>
</comment>
<dbReference type="Proteomes" id="UP001058974">
    <property type="component" value="Chromosome 3"/>
</dbReference>